<dbReference type="EnsemblMetazoa" id="Aqu2.1.08181_001">
    <property type="protein sequence ID" value="Aqu2.1.08181_001"/>
    <property type="gene ID" value="Aqu2.1.08181"/>
</dbReference>
<keyword evidence="1" id="KW-0812">Transmembrane</keyword>
<keyword evidence="1" id="KW-0472">Membrane</keyword>
<feature type="transmembrane region" description="Helical" evidence="1">
    <location>
        <begin position="42"/>
        <end position="69"/>
    </location>
</feature>
<reference evidence="2" key="2">
    <citation type="submission" date="2017-05" db="UniProtKB">
        <authorList>
            <consortium name="EnsemblMetazoa"/>
        </authorList>
    </citation>
    <scope>IDENTIFICATION</scope>
</reference>
<evidence type="ECO:0000313" key="2">
    <source>
        <dbReference type="EnsemblMetazoa" id="Aqu2.1.08181_001"/>
    </source>
</evidence>
<protein>
    <submittedName>
        <fullName evidence="2">Uncharacterized protein</fullName>
    </submittedName>
</protein>
<dbReference type="KEGG" id="aqu:109590374"/>
<name>A0A1X7T1G9_AMPQE</name>
<proteinExistence type="predicted"/>
<organism evidence="2">
    <name type="scientific">Amphimedon queenslandica</name>
    <name type="common">Sponge</name>
    <dbReference type="NCBI Taxonomy" id="400682"/>
    <lineage>
        <taxon>Eukaryota</taxon>
        <taxon>Metazoa</taxon>
        <taxon>Porifera</taxon>
        <taxon>Demospongiae</taxon>
        <taxon>Heteroscleromorpha</taxon>
        <taxon>Haplosclerida</taxon>
        <taxon>Niphatidae</taxon>
        <taxon>Amphimedon</taxon>
    </lineage>
</organism>
<reference evidence="3" key="1">
    <citation type="journal article" date="2010" name="Nature">
        <title>The Amphimedon queenslandica genome and the evolution of animal complexity.</title>
        <authorList>
            <person name="Srivastava M."/>
            <person name="Simakov O."/>
            <person name="Chapman J."/>
            <person name="Fahey B."/>
            <person name="Gauthier M.E."/>
            <person name="Mitros T."/>
            <person name="Richards G.S."/>
            <person name="Conaco C."/>
            <person name="Dacre M."/>
            <person name="Hellsten U."/>
            <person name="Larroux C."/>
            <person name="Putnam N.H."/>
            <person name="Stanke M."/>
            <person name="Adamska M."/>
            <person name="Darling A."/>
            <person name="Degnan S.M."/>
            <person name="Oakley T.H."/>
            <person name="Plachetzki D.C."/>
            <person name="Zhai Y."/>
            <person name="Adamski M."/>
            <person name="Calcino A."/>
            <person name="Cummins S.F."/>
            <person name="Goodstein D.M."/>
            <person name="Harris C."/>
            <person name="Jackson D.J."/>
            <person name="Leys S.P."/>
            <person name="Shu S."/>
            <person name="Woodcroft B.J."/>
            <person name="Vervoort M."/>
            <person name="Kosik K.S."/>
            <person name="Manning G."/>
            <person name="Degnan B.M."/>
            <person name="Rokhsar D.S."/>
        </authorList>
    </citation>
    <scope>NUCLEOTIDE SEQUENCE [LARGE SCALE GENOMIC DNA]</scope>
</reference>
<dbReference type="Proteomes" id="UP000007879">
    <property type="component" value="Unassembled WGS sequence"/>
</dbReference>
<keyword evidence="3" id="KW-1185">Reference proteome</keyword>
<accession>A0A1X7T1G9</accession>
<evidence type="ECO:0000256" key="1">
    <source>
        <dbReference type="SAM" id="Phobius"/>
    </source>
</evidence>
<sequence length="133" mass="14789">MTSTSIWSAYTPTIAHTVTVAVVSSTYTVTKMTNLETTNKTLIIATSAAGGVCLIVLLIVIFFCLYLIIKKKKQMSIAQIQAEPQYCEVLELEEKVKVSECQAYGKLDKERVKVSECQAYGKLDQLRITRDTS</sequence>
<evidence type="ECO:0000313" key="3">
    <source>
        <dbReference type="Proteomes" id="UP000007879"/>
    </source>
</evidence>
<dbReference type="AlphaFoldDB" id="A0A1X7T1G9"/>
<dbReference type="EnsemblMetazoa" id="XM_020006299.1">
    <property type="protein sequence ID" value="XP_019861858.1"/>
    <property type="gene ID" value="LOC109590374"/>
</dbReference>
<gene>
    <name evidence="2" type="primary">109590374</name>
</gene>
<keyword evidence="1" id="KW-1133">Transmembrane helix</keyword>
<dbReference type="InParanoid" id="A0A1X7T1G9"/>